<dbReference type="AlphaFoldDB" id="A0AAV2BXD2"/>
<dbReference type="EMBL" id="CAXIEN010000548">
    <property type="protein sequence ID" value="CAL1300314.1"/>
    <property type="molecule type" value="Genomic_DNA"/>
</dbReference>
<accession>A0AAV2BXD2</accession>
<dbReference type="Proteomes" id="UP001497382">
    <property type="component" value="Unassembled WGS sequence"/>
</dbReference>
<proteinExistence type="predicted"/>
<organism evidence="1 2">
    <name type="scientific">Larinioides sclopetarius</name>
    <dbReference type="NCBI Taxonomy" id="280406"/>
    <lineage>
        <taxon>Eukaryota</taxon>
        <taxon>Metazoa</taxon>
        <taxon>Ecdysozoa</taxon>
        <taxon>Arthropoda</taxon>
        <taxon>Chelicerata</taxon>
        <taxon>Arachnida</taxon>
        <taxon>Araneae</taxon>
        <taxon>Araneomorphae</taxon>
        <taxon>Entelegynae</taxon>
        <taxon>Araneoidea</taxon>
        <taxon>Araneidae</taxon>
        <taxon>Larinioides</taxon>
    </lineage>
</organism>
<reference evidence="1 2" key="1">
    <citation type="submission" date="2024-04" db="EMBL/GenBank/DDBJ databases">
        <authorList>
            <person name="Rising A."/>
            <person name="Reimegard J."/>
            <person name="Sonavane S."/>
            <person name="Akerstrom W."/>
            <person name="Nylinder S."/>
            <person name="Hedman E."/>
            <person name="Kallberg Y."/>
        </authorList>
    </citation>
    <scope>NUCLEOTIDE SEQUENCE [LARGE SCALE GENOMIC DNA]</scope>
</reference>
<evidence type="ECO:0000313" key="1">
    <source>
        <dbReference type="EMBL" id="CAL1300314.1"/>
    </source>
</evidence>
<comment type="caution">
    <text evidence="1">The sequence shown here is derived from an EMBL/GenBank/DDBJ whole genome shotgun (WGS) entry which is preliminary data.</text>
</comment>
<sequence>MDGISTEKYDKKLDYIFSTIFGNTDDEEEFQGFNEEDVKLATKRAKKKYKKFKSLVLGKGIEKHRKGFKEGYRKSVHDQDYRKYHFKGHCKFYKKESKRNLKTEYIYEPTFSTSESSENESNSCDEIDIKSWIFRDTDDEDEEFEGFTEEDLYSNVEEIIKKCFKKDKTDVHSGRENNGKMSIKDEMQRYRRCSLHEGRDEDEEMFSNAESDDEMDVKWFTHVMKILENSIEKDENDENDQRI</sequence>
<protein>
    <submittedName>
        <fullName evidence="1">Uncharacterized protein</fullName>
    </submittedName>
</protein>
<name>A0AAV2BXD2_9ARAC</name>
<gene>
    <name evidence="1" type="ORF">LARSCL_LOCUS21878</name>
</gene>
<keyword evidence="2" id="KW-1185">Reference proteome</keyword>
<feature type="non-terminal residue" evidence="1">
    <location>
        <position position="243"/>
    </location>
</feature>
<evidence type="ECO:0000313" key="2">
    <source>
        <dbReference type="Proteomes" id="UP001497382"/>
    </source>
</evidence>